<dbReference type="Proteomes" id="UP000032141">
    <property type="component" value="Chromosome C2"/>
</dbReference>
<feature type="region of interest" description="Disordered" evidence="1">
    <location>
        <begin position="232"/>
        <end position="256"/>
    </location>
</feature>
<dbReference type="AlphaFoldDB" id="A0A0D3AL30"/>
<protein>
    <submittedName>
        <fullName evidence="2">Uncharacterized protein</fullName>
    </submittedName>
</protein>
<name>A0A0D3AL30_BRAOL</name>
<sequence length="278" mass="31696">MLLKLGMLCSKSNPENRPSMRHIVQYLKGNVPVPSISFDTTGFGMPNISNETPASQAAKLTSLKPSLVSGFEHHMALIIESEISFAKLHRRSVTVWDHIFFDHIFSDNIFSDWKSFEVFYDVLLSGLLRRLPGMKPSLKMNLPELPPKMFTLGEESAAIRSISYHSDDTKLFKALCDCLTADEYEDLKASKLGVFIKFKEFGFGWTSRLVHFILCFQLDIKKKFDQQETPMYTLSQSSDPPARLGDNSLPIEVDDDEDEEHVMNQELDEHLFNSTESF</sequence>
<accession>A0A0D3AL30</accession>
<evidence type="ECO:0000313" key="2">
    <source>
        <dbReference type="EnsemblPlants" id="Bo2g027050.1"/>
    </source>
</evidence>
<proteinExistence type="predicted"/>
<evidence type="ECO:0000256" key="1">
    <source>
        <dbReference type="SAM" id="MobiDB-lite"/>
    </source>
</evidence>
<dbReference type="Gramene" id="Bo2g027050.1">
    <property type="protein sequence ID" value="Bo2g027050.1"/>
    <property type="gene ID" value="Bo2g027050"/>
</dbReference>
<reference evidence="2 3" key="1">
    <citation type="journal article" date="2014" name="Genome Biol.">
        <title>Transcriptome and methylome profiling reveals relics of genome dominance in the mesopolyploid Brassica oleracea.</title>
        <authorList>
            <person name="Parkin I.A."/>
            <person name="Koh C."/>
            <person name="Tang H."/>
            <person name="Robinson S.J."/>
            <person name="Kagale S."/>
            <person name="Clarke W.E."/>
            <person name="Town C.D."/>
            <person name="Nixon J."/>
            <person name="Krishnakumar V."/>
            <person name="Bidwell S.L."/>
            <person name="Denoeud F."/>
            <person name="Belcram H."/>
            <person name="Links M.G."/>
            <person name="Just J."/>
            <person name="Clarke C."/>
            <person name="Bender T."/>
            <person name="Huebert T."/>
            <person name="Mason A.S."/>
            <person name="Pires J.C."/>
            <person name="Barker G."/>
            <person name="Moore J."/>
            <person name="Walley P.G."/>
            <person name="Manoli S."/>
            <person name="Batley J."/>
            <person name="Edwards D."/>
            <person name="Nelson M.N."/>
            <person name="Wang X."/>
            <person name="Paterson A.H."/>
            <person name="King G."/>
            <person name="Bancroft I."/>
            <person name="Chalhoub B."/>
            <person name="Sharpe A.G."/>
        </authorList>
    </citation>
    <scope>NUCLEOTIDE SEQUENCE</scope>
    <source>
        <strain evidence="2 3">cv. TO1000</strain>
    </source>
</reference>
<reference evidence="2" key="2">
    <citation type="submission" date="2015-03" db="UniProtKB">
        <authorList>
            <consortium name="EnsemblPlants"/>
        </authorList>
    </citation>
    <scope>IDENTIFICATION</scope>
</reference>
<keyword evidence="3" id="KW-1185">Reference proteome</keyword>
<organism evidence="2 3">
    <name type="scientific">Brassica oleracea var. oleracea</name>
    <dbReference type="NCBI Taxonomy" id="109376"/>
    <lineage>
        <taxon>Eukaryota</taxon>
        <taxon>Viridiplantae</taxon>
        <taxon>Streptophyta</taxon>
        <taxon>Embryophyta</taxon>
        <taxon>Tracheophyta</taxon>
        <taxon>Spermatophyta</taxon>
        <taxon>Magnoliopsida</taxon>
        <taxon>eudicotyledons</taxon>
        <taxon>Gunneridae</taxon>
        <taxon>Pentapetalae</taxon>
        <taxon>rosids</taxon>
        <taxon>malvids</taxon>
        <taxon>Brassicales</taxon>
        <taxon>Brassicaceae</taxon>
        <taxon>Brassiceae</taxon>
        <taxon>Brassica</taxon>
    </lineage>
</organism>
<dbReference type="HOGENOM" id="CLU_1002377_0_0_1"/>
<evidence type="ECO:0000313" key="3">
    <source>
        <dbReference type="Proteomes" id="UP000032141"/>
    </source>
</evidence>
<dbReference type="EnsemblPlants" id="Bo2g027050.1">
    <property type="protein sequence ID" value="Bo2g027050.1"/>
    <property type="gene ID" value="Bo2g027050"/>
</dbReference>